<dbReference type="InterPro" id="IPR002092">
    <property type="entry name" value="DNA-dir_Rpol_phage-type"/>
</dbReference>
<keyword evidence="11" id="KW-1185">Reference proteome</keyword>
<dbReference type="EC" id="2.7.7.6" evidence="2"/>
<dbReference type="PANTHER" id="PTHR10102:SF0">
    <property type="entry name" value="DNA-DIRECTED RNA POLYMERASE, MITOCHONDRIAL"/>
    <property type="match status" value="1"/>
</dbReference>
<dbReference type="KEGG" id="vg:11537961"/>
<dbReference type="InterPro" id="IPR024075">
    <property type="entry name" value="DNA-dir_RNA_pol_helix_hairp_sf"/>
</dbReference>
<keyword evidence="4" id="KW-0808">Transferase</keyword>
<dbReference type="Gene3D" id="1.10.287.260">
    <property type="match status" value="1"/>
</dbReference>
<evidence type="ECO:0000256" key="7">
    <source>
        <dbReference type="ARBA" id="ARBA00023314"/>
    </source>
</evidence>
<dbReference type="Gene3D" id="1.10.150.20">
    <property type="entry name" value="5' to 3' exonuclease, C-terminal subdomain"/>
    <property type="match status" value="1"/>
</dbReference>
<evidence type="ECO:0000259" key="9">
    <source>
        <dbReference type="SMART" id="SM01311"/>
    </source>
</evidence>
<evidence type="ECO:0000256" key="6">
    <source>
        <dbReference type="ARBA" id="ARBA00023163"/>
    </source>
</evidence>
<organism evidence="10 11">
    <name type="scientific">Cyanophage P-SSP2</name>
    <dbReference type="NCBI Taxonomy" id="444876"/>
    <lineage>
        <taxon>Viruses</taxon>
        <taxon>Duplodnaviria</taxon>
        <taxon>Heunggongvirae</taxon>
        <taxon>Uroviricota</taxon>
        <taxon>Caudoviricetes</taxon>
        <taxon>Autographivirales</taxon>
        <taxon>Sechaudvirinae</taxon>
        <taxon>Tritonvirus</taxon>
        <taxon>Tritonvirus PSSP2</taxon>
    </lineage>
</organism>
<dbReference type="OrthoDB" id="309at10239"/>
<evidence type="ECO:0000313" key="11">
    <source>
        <dbReference type="Proteomes" id="UP000006536"/>
    </source>
</evidence>
<dbReference type="InterPro" id="IPR037159">
    <property type="entry name" value="RNA_POL_N_sf"/>
</dbReference>
<evidence type="ECO:0000313" key="10">
    <source>
        <dbReference type="EMBL" id="ADP00231.1"/>
    </source>
</evidence>
<comment type="catalytic activity">
    <reaction evidence="8">
        <text>RNA(n) + a ribonucleoside 5'-triphosphate = RNA(n+1) + diphosphate</text>
        <dbReference type="Rhea" id="RHEA:21248"/>
        <dbReference type="Rhea" id="RHEA-COMP:14527"/>
        <dbReference type="Rhea" id="RHEA-COMP:17342"/>
        <dbReference type="ChEBI" id="CHEBI:33019"/>
        <dbReference type="ChEBI" id="CHEBI:61557"/>
        <dbReference type="ChEBI" id="CHEBI:140395"/>
        <dbReference type="EC" id="2.7.7.6"/>
    </reaction>
</comment>
<evidence type="ECO:0000256" key="8">
    <source>
        <dbReference type="ARBA" id="ARBA00048552"/>
    </source>
</evidence>
<dbReference type="InterPro" id="IPR043502">
    <property type="entry name" value="DNA/RNA_pol_sf"/>
</dbReference>
<evidence type="ECO:0000256" key="3">
    <source>
        <dbReference type="ARBA" id="ARBA00022478"/>
    </source>
</evidence>
<dbReference type="EMBL" id="GU071107">
    <property type="protein sequence ID" value="ADP00231.1"/>
    <property type="molecule type" value="Genomic_DNA"/>
</dbReference>
<dbReference type="RefSeq" id="YP_005087365.1">
    <property type="nucleotide sequence ID" value="NC_016656.1"/>
</dbReference>
<name>E3SQL3_9CAUD</name>
<dbReference type="GeneID" id="11537961"/>
<dbReference type="Proteomes" id="UP000006536">
    <property type="component" value="Segment"/>
</dbReference>
<dbReference type="SUPFAM" id="SSF56672">
    <property type="entry name" value="DNA/RNA polymerases"/>
    <property type="match status" value="1"/>
</dbReference>
<evidence type="ECO:0000256" key="1">
    <source>
        <dbReference type="ARBA" id="ARBA00009493"/>
    </source>
</evidence>
<accession>E3SQL3</accession>
<keyword evidence="3" id="KW-0240">DNA-directed RNA polymerase</keyword>
<gene>
    <name evidence="10" type="ORF">CYLG_00029</name>
</gene>
<dbReference type="GO" id="GO:0006351">
    <property type="term" value="P:DNA-templated transcription"/>
    <property type="evidence" value="ECO:0007669"/>
    <property type="project" value="InterPro"/>
</dbReference>
<sequence>MLPTFIEFINLKKQDRIETIKKHGAGSMVALMPYLLALDTESQAVIAAKLTFDKVFSPRKKNQLVVSVTDSIGSAIEAECQMQYYEELAPPLFAALKETYWHQAKGTEYKRKSMQTIMNKHDIIPWKPWTREWKVKLGGFLLNCLARSSGWFESVEKKIGNKSDAFVITTDEFNKHKEEIVRITELFSPLTKPMLIEPRDWTTLDDGGYYLNQLTNCHEMVRRGEQLRIQGKTTYQFLNQIQKVKYRLSDFIVGVAKELEEKEIEVGKFRPVINHPIPAKPADFDTNKESKKQWKREAGIAHNKNANEWRISCRTRMTMNCVREFEGKDYYIPWSFDYRGRAYPIPSFLTPQDTDFGKSLLRFSEESEITEDGMKWLAFQVATTYGLDKATMEERLAWVGKRENILLIIRVATDPVNNIGDWEAADEPWQFLAACHEYHSVVMAGKETTGLPVATDATCSGLQILAGLARDKSTARLVNVIPSDKPQDAYQVIADKSIKDIPERLRPYWDRKKTKRCVMTIPYNAKPFSNRQYIRDAFKDIDIEVEKEELTQIVQAVRNAMEVVVPGPMKVMRWIEQEVSKAIRNGAKDLMWVTPSGFRVTQKLMKQDWKRIQLQLFGTTNLKVSIPDKELGVDLAHHKNATAPNLIHSLDASLLHLSATRFEAPISLIHDSVLCRATDMTFLSTLVRDTYMHLFAEHDFLRDFARAIEAESEPPIIGDLQPSEVIESTYFFC</sequence>
<keyword evidence="6" id="KW-0804">Transcription</keyword>
<dbReference type="GO" id="GO:0019083">
    <property type="term" value="P:viral transcription"/>
    <property type="evidence" value="ECO:0007669"/>
    <property type="project" value="UniProtKB-KW"/>
</dbReference>
<dbReference type="GO" id="GO:0000428">
    <property type="term" value="C:DNA-directed RNA polymerase complex"/>
    <property type="evidence" value="ECO:0007669"/>
    <property type="project" value="UniProtKB-KW"/>
</dbReference>
<proteinExistence type="inferred from homology"/>
<dbReference type="PROSITE" id="PS00900">
    <property type="entry name" value="RNA_POL_PHAGE_1"/>
    <property type="match status" value="1"/>
</dbReference>
<evidence type="ECO:0000256" key="2">
    <source>
        <dbReference type="ARBA" id="ARBA00012418"/>
    </source>
</evidence>
<protein>
    <recommendedName>
        <fullName evidence="2">DNA-directed RNA polymerase</fullName>
        <ecNumber evidence="2">2.7.7.6</ecNumber>
    </recommendedName>
</protein>
<feature type="domain" description="DNA-directed RNA polymerase N-terminal" evidence="9">
    <location>
        <begin position="1"/>
        <end position="243"/>
    </location>
</feature>
<dbReference type="SMART" id="SM01311">
    <property type="entry name" value="RPOL_N"/>
    <property type="match status" value="1"/>
</dbReference>
<dbReference type="Gene3D" id="1.10.287.280">
    <property type="match status" value="1"/>
</dbReference>
<dbReference type="Pfam" id="PF00940">
    <property type="entry name" value="RNA_pol"/>
    <property type="match status" value="1"/>
</dbReference>
<dbReference type="Gene3D" id="1.10.1320.10">
    <property type="entry name" value="DNA-directed RNA polymerase, N-terminal domain"/>
    <property type="match status" value="1"/>
</dbReference>
<comment type="similarity">
    <text evidence="1">Belongs to the phage and mitochondrial RNA polymerase family.</text>
</comment>
<evidence type="ECO:0000256" key="5">
    <source>
        <dbReference type="ARBA" id="ARBA00022695"/>
    </source>
</evidence>
<dbReference type="GO" id="GO:0003677">
    <property type="term" value="F:DNA binding"/>
    <property type="evidence" value="ECO:0007669"/>
    <property type="project" value="InterPro"/>
</dbReference>
<keyword evidence="5" id="KW-0548">Nucleotidyltransferase</keyword>
<evidence type="ECO:0000256" key="4">
    <source>
        <dbReference type="ARBA" id="ARBA00022679"/>
    </source>
</evidence>
<dbReference type="InterPro" id="IPR029262">
    <property type="entry name" value="RPOL_N"/>
</dbReference>
<dbReference type="PANTHER" id="PTHR10102">
    <property type="entry name" value="DNA-DIRECTED RNA POLYMERASE, MITOCHONDRIAL"/>
    <property type="match status" value="1"/>
</dbReference>
<keyword evidence="7" id="KW-1195">Viral transcription</keyword>
<reference evidence="10 11" key="1">
    <citation type="submission" date="2009-10" db="EMBL/GenBank/DDBJ databases">
        <title>The Genome Sequence of Cyanophage P-SSP2.</title>
        <authorList>
            <consortium name="The Broad Institute Genome Sequencing Platform"/>
            <person name="Henn M.R."/>
            <person name="Sullivan M.S."/>
            <person name="Osburne M.S."/>
            <person name="Levin J."/>
            <person name="Malboeuf C."/>
            <person name="Casali M."/>
            <person name="Russ C."/>
            <person name="Lennon N."/>
            <person name="Erlich R."/>
            <person name="Young S.K."/>
            <person name="Koehrsen M."/>
            <person name="Yandava C."/>
            <person name="Zeng Q."/>
            <person name="Alvarado L."/>
            <person name="Anderson S."/>
            <person name="Berlin A."/>
            <person name="Borenstein D."/>
            <person name="Chen Z."/>
            <person name="Engels R."/>
            <person name="Freedman E."/>
            <person name="Gellesch M."/>
            <person name="Goldberg J."/>
            <person name="Green L."/>
            <person name="Griggs A."/>
            <person name="Gujja S."/>
            <person name="Heiman D."/>
            <person name="Hepburn T."/>
            <person name="Howarth C."/>
            <person name="Jen D."/>
            <person name="Larson L."/>
            <person name="Lewis B."/>
            <person name="Mehta T."/>
            <person name="Park D."/>
            <person name="Pearson M."/>
            <person name="Roberts A."/>
            <person name="Ryan E."/>
            <person name="Saif S."/>
            <person name="Shea T."/>
            <person name="Shenoy N."/>
            <person name="Sisk P."/>
            <person name="Stolte C."/>
            <person name="Sykes S."/>
            <person name="Walk T."/>
            <person name="White J."/>
            <person name="Yu Q."/>
            <person name="Coleman M.L."/>
            <person name="Huang K.H."/>
            <person name="Weigele P.R."/>
            <person name="DeFrancesco A.S."/>
            <person name="Kern S.E."/>
            <person name="Thompson L.R."/>
            <person name="Fu R."/>
            <person name="Hombeck B."/>
            <person name="Chisholm S.W."/>
            <person name="Haas B."/>
            <person name="Nusbaum C."/>
            <person name="Galagan J."/>
            <person name="Birren B."/>
        </authorList>
    </citation>
    <scope>NUCLEOTIDE SEQUENCE [LARGE SCALE GENOMIC DNA]</scope>
    <source>
        <strain evidence="10">Syn26</strain>
    </source>
</reference>
<dbReference type="Pfam" id="PF14700">
    <property type="entry name" value="RPOL_N"/>
    <property type="match status" value="1"/>
</dbReference>
<dbReference type="InterPro" id="IPR046950">
    <property type="entry name" value="DNA-dir_Rpol_C_phage-type"/>
</dbReference>
<dbReference type="GO" id="GO:0003899">
    <property type="term" value="F:DNA-directed RNA polymerase activity"/>
    <property type="evidence" value="ECO:0007669"/>
    <property type="project" value="UniProtKB-EC"/>
</dbReference>